<organism evidence="3 4">
    <name type="scientific">Brevibacterium luteolum</name>
    <dbReference type="NCBI Taxonomy" id="199591"/>
    <lineage>
        <taxon>Bacteria</taxon>
        <taxon>Bacillati</taxon>
        <taxon>Actinomycetota</taxon>
        <taxon>Actinomycetes</taxon>
        <taxon>Micrococcales</taxon>
        <taxon>Brevibacteriaceae</taxon>
        <taxon>Brevibacterium</taxon>
    </lineage>
</organism>
<feature type="domain" description="PspA-associated" evidence="1">
    <location>
        <begin position="1"/>
        <end position="92"/>
    </location>
</feature>
<dbReference type="EMBL" id="PNFZ01000003">
    <property type="protein sequence ID" value="PMB98156.1"/>
    <property type="molecule type" value="Genomic_DNA"/>
</dbReference>
<keyword evidence="4" id="KW-1185">Reference proteome</keyword>
<gene>
    <name evidence="3" type="ORF">CJ198_07240</name>
    <name evidence="2" type="ORF">HLA91_09225</name>
</gene>
<accession>A0A2N6PHK4</accession>
<dbReference type="Proteomes" id="UP000235703">
    <property type="component" value="Unassembled WGS sequence"/>
</dbReference>
<dbReference type="Pfam" id="PF22743">
    <property type="entry name" value="PspAA"/>
    <property type="match status" value="1"/>
</dbReference>
<evidence type="ECO:0000313" key="3">
    <source>
        <dbReference type="EMBL" id="PMB98156.1"/>
    </source>
</evidence>
<evidence type="ECO:0000313" key="4">
    <source>
        <dbReference type="Proteomes" id="UP000235703"/>
    </source>
</evidence>
<reference evidence="2 5" key="2">
    <citation type="submission" date="2020-05" db="EMBL/GenBank/DDBJ databases">
        <title>MicrobeNet Type strains.</title>
        <authorList>
            <person name="Nicholson A.C."/>
        </authorList>
    </citation>
    <scope>NUCLEOTIDE SEQUENCE [LARGE SCALE GENOMIC DNA]</scope>
    <source>
        <strain evidence="2 5">CCUG 46604</strain>
    </source>
</reference>
<comment type="caution">
    <text evidence="3">The sequence shown here is derived from an EMBL/GenBank/DDBJ whole genome shotgun (WGS) entry which is preliminary data.</text>
</comment>
<sequence>MIVRIMGEGQFDVADVEQDALQAYDDKVEQAVQSGDEEQTSAALHDLRSYILSHGTPVADDFLGTSDIVVPFADASIDDIRQLVDGSGLIPDLDSPGPQG</sequence>
<dbReference type="OrthoDB" id="5244559at2"/>
<dbReference type="EMBL" id="JABEMC010000005">
    <property type="protein sequence ID" value="NNG79553.1"/>
    <property type="molecule type" value="Genomic_DNA"/>
</dbReference>
<dbReference type="AlphaFoldDB" id="A0A2N6PHK4"/>
<proteinExistence type="predicted"/>
<protein>
    <recommendedName>
        <fullName evidence="1">PspA-associated domain-containing protein</fullName>
    </recommendedName>
</protein>
<name>A0A2N6PHK4_9MICO</name>
<dbReference type="InterPro" id="IPR054437">
    <property type="entry name" value="PspA-assoc_dom"/>
</dbReference>
<evidence type="ECO:0000313" key="2">
    <source>
        <dbReference type="EMBL" id="NNG79553.1"/>
    </source>
</evidence>
<dbReference type="RefSeq" id="WP_102161952.1">
    <property type="nucleotide sequence ID" value="NZ_BAAAKH010000011.1"/>
</dbReference>
<evidence type="ECO:0000313" key="5">
    <source>
        <dbReference type="Proteomes" id="UP000549517"/>
    </source>
</evidence>
<evidence type="ECO:0000259" key="1">
    <source>
        <dbReference type="Pfam" id="PF22743"/>
    </source>
</evidence>
<reference evidence="3 4" key="1">
    <citation type="submission" date="2017-09" db="EMBL/GenBank/DDBJ databases">
        <title>Bacterial strain isolated from the female urinary microbiota.</title>
        <authorList>
            <person name="Thomas-White K."/>
            <person name="Kumar N."/>
            <person name="Forster S."/>
            <person name="Putonti C."/>
            <person name="Lawley T."/>
            <person name="Wolfe A.J."/>
        </authorList>
    </citation>
    <scope>NUCLEOTIDE SEQUENCE [LARGE SCALE GENOMIC DNA]</scope>
    <source>
        <strain evidence="3 4">UMB0680</strain>
    </source>
</reference>
<dbReference type="Proteomes" id="UP000549517">
    <property type="component" value="Unassembled WGS sequence"/>
</dbReference>
<dbReference type="GeneID" id="86843515"/>